<dbReference type="Proteomes" id="UP000198420">
    <property type="component" value="Unassembled WGS sequence"/>
</dbReference>
<dbReference type="PANTHER" id="PTHR30055:SF234">
    <property type="entry name" value="HTH-TYPE TRANSCRIPTIONAL REGULATOR BETI"/>
    <property type="match status" value="1"/>
</dbReference>
<proteinExistence type="predicted"/>
<keyword evidence="3" id="KW-0804">Transcription</keyword>
<dbReference type="Gene3D" id="1.10.10.60">
    <property type="entry name" value="Homeodomain-like"/>
    <property type="match status" value="1"/>
</dbReference>
<dbReference type="OrthoDB" id="3472818at2"/>
<dbReference type="InterPro" id="IPR050109">
    <property type="entry name" value="HTH-type_TetR-like_transc_reg"/>
</dbReference>
<evidence type="ECO:0000256" key="1">
    <source>
        <dbReference type="ARBA" id="ARBA00023015"/>
    </source>
</evidence>
<dbReference type="Pfam" id="PF00440">
    <property type="entry name" value="TetR_N"/>
    <property type="match status" value="1"/>
</dbReference>
<evidence type="ECO:0000256" key="3">
    <source>
        <dbReference type="ARBA" id="ARBA00023163"/>
    </source>
</evidence>
<dbReference type="GO" id="GO:0000976">
    <property type="term" value="F:transcription cis-regulatory region binding"/>
    <property type="evidence" value="ECO:0007669"/>
    <property type="project" value="TreeGrafter"/>
</dbReference>
<dbReference type="GO" id="GO:0003700">
    <property type="term" value="F:DNA-binding transcription factor activity"/>
    <property type="evidence" value="ECO:0007669"/>
    <property type="project" value="TreeGrafter"/>
</dbReference>
<keyword evidence="2" id="KW-0238">DNA-binding</keyword>
<evidence type="ECO:0000313" key="5">
    <source>
        <dbReference type="EMBL" id="SNR27802.1"/>
    </source>
</evidence>
<feature type="domain" description="HTH tetR-type" evidence="4">
    <location>
        <begin position="13"/>
        <end position="48"/>
    </location>
</feature>
<keyword evidence="6" id="KW-1185">Reference proteome</keyword>
<name>A0A238UZS5_9ACTN</name>
<sequence>MPPVTGDATRERIIDAAEVCFGRFGVAKTTVEDIAAAAKLSRATVYRSVTGGRDELILAVVVRDLQRFLDRLAERLRRERSVSEAIVEGTLDAVNYVRDEPAIAHFLVPEAAGHMQAAVAGAAEHVLALCCEYVRPHFEQAQRQRKLRTDIEVEGTVEFLFRIITSLIVMDRDRDADGLRRFLRTYVVPVIAAPAAGRPASA</sequence>
<dbReference type="Gene3D" id="1.10.357.10">
    <property type="entry name" value="Tetracycline Repressor, domain 2"/>
    <property type="match status" value="1"/>
</dbReference>
<dbReference type="EMBL" id="FZNP01000001">
    <property type="protein sequence ID" value="SNR27802.1"/>
    <property type="molecule type" value="Genomic_DNA"/>
</dbReference>
<dbReference type="PANTHER" id="PTHR30055">
    <property type="entry name" value="HTH-TYPE TRANSCRIPTIONAL REGULATOR RUTR"/>
    <property type="match status" value="1"/>
</dbReference>
<dbReference type="RefSeq" id="WP_089310072.1">
    <property type="nucleotide sequence ID" value="NZ_FZNP01000001.1"/>
</dbReference>
<gene>
    <name evidence="5" type="ORF">SAMN06265355_101720</name>
</gene>
<reference evidence="6" key="1">
    <citation type="submission" date="2017-06" db="EMBL/GenBank/DDBJ databases">
        <authorList>
            <person name="Varghese N."/>
            <person name="Submissions S."/>
        </authorList>
    </citation>
    <scope>NUCLEOTIDE SEQUENCE [LARGE SCALE GENOMIC DNA]</scope>
    <source>
        <strain evidence="6">DSM 44485</strain>
    </source>
</reference>
<organism evidence="5 6">
    <name type="scientific">Actinomadura mexicana</name>
    <dbReference type="NCBI Taxonomy" id="134959"/>
    <lineage>
        <taxon>Bacteria</taxon>
        <taxon>Bacillati</taxon>
        <taxon>Actinomycetota</taxon>
        <taxon>Actinomycetes</taxon>
        <taxon>Streptosporangiales</taxon>
        <taxon>Thermomonosporaceae</taxon>
        <taxon>Actinomadura</taxon>
    </lineage>
</organism>
<evidence type="ECO:0000259" key="4">
    <source>
        <dbReference type="Pfam" id="PF00440"/>
    </source>
</evidence>
<dbReference type="SUPFAM" id="SSF46689">
    <property type="entry name" value="Homeodomain-like"/>
    <property type="match status" value="1"/>
</dbReference>
<dbReference type="AlphaFoldDB" id="A0A238UZS5"/>
<dbReference type="InterPro" id="IPR009057">
    <property type="entry name" value="Homeodomain-like_sf"/>
</dbReference>
<protein>
    <submittedName>
        <fullName evidence="5">Transcriptional regulator, TetR family</fullName>
    </submittedName>
</protein>
<keyword evidence="1" id="KW-0805">Transcription regulation</keyword>
<dbReference type="InterPro" id="IPR001647">
    <property type="entry name" value="HTH_TetR"/>
</dbReference>
<evidence type="ECO:0000313" key="6">
    <source>
        <dbReference type="Proteomes" id="UP000198420"/>
    </source>
</evidence>
<evidence type="ECO:0000256" key="2">
    <source>
        <dbReference type="ARBA" id="ARBA00023125"/>
    </source>
</evidence>
<accession>A0A238UZS5</accession>